<dbReference type="EMBL" id="CP009889">
    <property type="protein sequence ID" value="AIY67038.1"/>
    <property type="molecule type" value="Genomic_DNA"/>
</dbReference>
<dbReference type="RefSeq" id="WP_040135765.1">
    <property type="nucleotide sequence ID" value="NZ_CP009889.1"/>
</dbReference>
<accession>A0A0A7EKF6</accession>
<dbReference type="eggNOG" id="COG0834">
    <property type="taxonomic scope" value="Bacteria"/>
</dbReference>
<proteinExistence type="predicted"/>
<dbReference type="AlphaFoldDB" id="A0A0A7EKF6"/>
<evidence type="ECO:0000313" key="2">
    <source>
        <dbReference type="Proteomes" id="UP000030341"/>
    </source>
</evidence>
<dbReference type="OrthoDB" id="8587856at2"/>
<dbReference type="HOGENOM" id="CLU_064076_1_2_6"/>
<dbReference type="PANTHER" id="PTHR38834">
    <property type="entry name" value="PERIPLASMIC SUBSTRATE BINDING PROTEIN FAMILY 3"/>
    <property type="match status" value="1"/>
</dbReference>
<dbReference type="SUPFAM" id="SSF53850">
    <property type="entry name" value="Periplasmic binding protein-like II"/>
    <property type="match status" value="1"/>
</dbReference>
<keyword evidence="2" id="KW-1185">Reference proteome</keyword>
<dbReference type="STRING" id="1348114.OM33_18360"/>
<dbReference type="PANTHER" id="PTHR38834:SF3">
    <property type="entry name" value="SOLUTE-BINDING PROTEIN FAMILY 3_N-TERMINAL DOMAIN-CONTAINING PROTEIN"/>
    <property type="match status" value="1"/>
</dbReference>
<name>A0A0A7EKF6_9GAMM</name>
<protein>
    <recommendedName>
        <fullName evidence="3">Solute-binding protein family 3/N-terminal domain-containing protein</fullName>
    </recommendedName>
</protein>
<evidence type="ECO:0008006" key="3">
    <source>
        <dbReference type="Google" id="ProtNLM"/>
    </source>
</evidence>
<dbReference type="Proteomes" id="UP000030341">
    <property type="component" value="Chromosome 2"/>
</dbReference>
<sequence length="234" mass="26786">MFKRFIAIFLLIAFVPFSALGKIIVFSENLTGYQYYNEHGDFVGPNFSKVEKALKRANIEYELNVLPWSLAYNGVMREANACIFSLARLPMREPKFQWVAKLSRFSAYFYALPEKQIKLDSISAAKNYKTAVIENNFSHHFLTQHGFELGAQLLVIENVDKLFHIMRQRKNLLDLIVLNETQYKSKRQLDATAPKLAKVLKLGEDATSLYFACNLAMSQDLIAKLKAGFEDTNP</sequence>
<dbReference type="KEGG" id="pseo:OM33_18360"/>
<dbReference type="Gene3D" id="3.40.190.10">
    <property type="entry name" value="Periplasmic binding protein-like II"/>
    <property type="match status" value="2"/>
</dbReference>
<organism evidence="1 2">
    <name type="scientific">Pseudoalteromonas piratica</name>
    <dbReference type="NCBI Taxonomy" id="1348114"/>
    <lineage>
        <taxon>Bacteria</taxon>
        <taxon>Pseudomonadati</taxon>
        <taxon>Pseudomonadota</taxon>
        <taxon>Gammaproteobacteria</taxon>
        <taxon>Alteromonadales</taxon>
        <taxon>Pseudoalteromonadaceae</taxon>
        <taxon>Pseudoalteromonas</taxon>
    </lineage>
</organism>
<reference evidence="1 2" key="1">
    <citation type="submission" date="2014-11" db="EMBL/GenBank/DDBJ databases">
        <title>Complete Genome Sequence of Pseudoalteromonas sp. Strain OCN003 Isolated from Kaneohe Bay, Oahu, Hawaii.</title>
        <authorList>
            <person name="Beurmann S."/>
            <person name="Videau P."/>
            <person name="Ushijima B."/>
            <person name="Smith A.M."/>
            <person name="Aeby G.S."/>
            <person name="Callahan S.M."/>
            <person name="Belcaid M."/>
        </authorList>
    </citation>
    <scope>NUCLEOTIDE SEQUENCE [LARGE SCALE GENOMIC DNA]</scope>
    <source>
        <strain evidence="1 2">OCN003</strain>
    </source>
</reference>
<gene>
    <name evidence="1" type="ORF">OM33_18360</name>
</gene>
<evidence type="ECO:0000313" key="1">
    <source>
        <dbReference type="EMBL" id="AIY67038.1"/>
    </source>
</evidence>